<dbReference type="Gene3D" id="3.40.50.1820">
    <property type="entry name" value="alpha/beta hydrolase"/>
    <property type="match status" value="1"/>
</dbReference>
<dbReference type="OrthoDB" id="4819815at2"/>
<dbReference type="PANTHER" id="PTHR10824">
    <property type="entry name" value="ACYL-COENZYME A THIOESTERASE-RELATED"/>
    <property type="match status" value="1"/>
</dbReference>
<sequence>MVHPVRERASGTGVVVMAGSSGRVDVERARLFAHHGAVSLAVGYFGGPGEPPGLCEVPLELFTAAVTGVVSCVSGAVGMVGVSKGAEAALVTACLDSRVDMVTAFAPSSMVWANLGAGRDGRSSPQRSSWTWRDTPLPFVPILTDRAPTVGGLPAYRSVYEASLAAFPQAAKRAAIAVEEVDAALLLVAGGEDAVWPSARFADELERRGSHRVTKLMHTDAGHRIPLPGEPLPAGGQAMARGGNPTADAELGEVAWQHIVTSLQLTP</sequence>
<dbReference type="Pfam" id="PF08840">
    <property type="entry name" value="BAAT_C"/>
    <property type="match status" value="1"/>
</dbReference>
<dbReference type="InterPro" id="IPR029058">
    <property type="entry name" value="AB_hydrolase_fold"/>
</dbReference>
<dbReference type="AlphaFoldDB" id="A0A411YLM7"/>
<evidence type="ECO:0000313" key="2">
    <source>
        <dbReference type="EMBL" id="QBI22108.1"/>
    </source>
</evidence>
<dbReference type="GO" id="GO:0047617">
    <property type="term" value="F:fatty acyl-CoA hydrolase activity"/>
    <property type="evidence" value="ECO:0007669"/>
    <property type="project" value="TreeGrafter"/>
</dbReference>
<protein>
    <submittedName>
        <fullName evidence="2">Acyl-CoA thioesterase</fullName>
    </submittedName>
</protein>
<organism evidence="2 3">
    <name type="scientific">Egibacter rhizosphaerae</name>
    <dbReference type="NCBI Taxonomy" id="1670831"/>
    <lineage>
        <taxon>Bacteria</taxon>
        <taxon>Bacillati</taxon>
        <taxon>Actinomycetota</taxon>
        <taxon>Nitriliruptoria</taxon>
        <taxon>Egibacterales</taxon>
        <taxon>Egibacteraceae</taxon>
        <taxon>Egibacter</taxon>
    </lineage>
</organism>
<evidence type="ECO:0000313" key="3">
    <source>
        <dbReference type="Proteomes" id="UP000291469"/>
    </source>
</evidence>
<dbReference type="InterPro" id="IPR014940">
    <property type="entry name" value="BAAT_C"/>
</dbReference>
<reference evidence="2 3" key="1">
    <citation type="submission" date="2019-01" db="EMBL/GenBank/DDBJ databases">
        <title>Egibacter rhizosphaerae EGI 80759T.</title>
        <authorList>
            <person name="Chen D.-D."/>
            <person name="Tian Y."/>
            <person name="Jiao J.-Y."/>
            <person name="Zhang X.-T."/>
            <person name="Zhang Y.-G."/>
            <person name="Zhang Y."/>
            <person name="Xiao M."/>
            <person name="Shu W.-S."/>
            <person name="Li W.-J."/>
        </authorList>
    </citation>
    <scope>NUCLEOTIDE SEQUENCE [LARGE SCALE GENOMIC DNA]</scope>
    <source>
        <strain evidence="2 3">EGI 80759</strain>
    </source>
</reference>
<dbReference type="EMBL" id="CP036402">
    <property type="protein sequence ID" value="QBI22108.1"/>
    <property type="molecule type" value="Genomic_DNA"/>
</dbReference>
<dbReference type="GO" id="GO:0006631">
    <property type="term" value="P:fatty acid metabolic process"/>
    <property type="evidence" value="ECO:0007669"/>
    <property type="project" value="TreeGrafter"/>
</dbReference>
<dbReference type="Proteomes" id="UP000291469">
    <property type="component" value="Chromosome"/>
</dbReference>
<dbReference type="SUPFAM" id="SSF53474">
    <property type="entry name" value="alpha/beta-Hydrolases"/>
    <property type="match status" value="1"/>
</dbReference>
<dbReference type="PANTHER" id="PTHR10824:SF4">
    <property type="entry name" value="ACYL-COENZYME A THIOESTERASE 1-LIKE"/>
    <property type="match status" value="1"/>
</dbReference>
<keyword evidence="3" id="KW-1185">Reference proteome</keyword>
<feature type="domain" description="BAAT/Acyl-CoA thioester hydrolase C-terminal" evidence="1">
    <location>
        <begin position="59"/>
        <end position="261"/>
    </location>
</feature>
<dbReference type="KEGG" id="erz:ER308_18115"/>
<proteinExistence type="predicted"/>
<name>A0A411YLM7_9ACTN</name>
<accession>A0A411YLM7</accession>
<gene>
    <name evidence="2" type="ORF">ER308_18115</name>
</gene>
<dbReference type="GO" id="GO:0006637">
    <property type="term" value="P:acyl-CoA metabolic process"/>
    <property type="evidence" value="ECO:0007669"/>
    <property type="project" value="TreeGrafter"/>
</dbReference>
<evidence type="ECO:0000259" key="1">
    <source>
        <dbReference type="Pfam" id="PF08840"/>
    </source>
</evidence>